<evidence type="ECO:0000313" key="3">
    <source>
        <dbReference type="EMBL" id="QYN53623.1"/>
    </source>
</evidence>
<dbReference type="Proteomes" id="UP000826550">
    <property type="component" value="Chromosome"/>
</dbReference>
<dbReference type="RefSeq" id="WP_220220277.1">
    <property type="nucleotide sequence ID" value="NZ_CP048268.1"/>
</dbReference>
<dbReference type="EMBL" id="CP048268">
    <property type="protein sequence ID" value="QYN53623.1"/>
    <property type="molecule type" value="Genomic_DNA"/>
</dbReference>
<evidence type="ECO:0000256" key="1">
    <source>
        <dbReference type="SAM" id="Coils"/>
    </source>
</evidence>
<protein>
    <recommendedName>
        <fullName evidence="5">Phage protein</fullName>
    </recommendedName>
</protein>
<reference evidence="3 4" key="1">
    <citation type="submission" date="2020-01" db="EMBL/GenBank/DDBJ databases">
        <title>Vast differences in strain-level diversity in the gut microbiota of two closely related honey bee species.</title>
        <authorList>
            <person name="Ellegaard K.M."/>
            <person name="Suenami S."/>
            <person name="Miyazaki R."/>
            <person name="Engel P."/>
        </authorList>
    </citation>
    <scope>NUCLEOTIDE SEQUENCE [LARGE SCALE GENOMIC DNA]</scope>
    <source>
        <strain evidence="3 4">ESL0416</strain>
    </source>
</reference>
<name>A0ABX8WBP2_9LACO</name>
<keyword evidence="2" id="KW-0812">Transmembrane</keyword>
<keyword evidence="2" id="KW-1133">Transmembrane helix</keyword>
<organism evidence="3 4">
    <name type="scientific">Lactobacillus panisapium</name>
    <dbReference type="NCBI Taxonomy" id="2012495"/>
    <lineage>
        <taxon>Bacteria</taxon>
        <taxon>Bacillati</taxon>
        <taxon>Bacillota</taxon>
        <taxon>Bacilli</taxon>
        <taxon>Lactobacillales</taxon>
        <taxon>Lactobacillaceae</taxon>
        <taxon>Lactobacillus</taxon>
    </lineage>
</organism>
<gene>
    <name evidence="3" type="ORF">GYM71_09420</name>
</gene>
<feature type="transmembrane region" description="Helical" evidence="2">
    <location>
        <begin position="6"/>
        <end position="27"/>
    </location>
</feature>
<evidence type="ECO:0008006" key="5">
    <source>
        <dbReference type="Google" id="ProtNLM"/>
    </source>
</evidence>
<proteinExistence type="predicted"/>
<accession>A0ABX8WBP2</accession>
<keyword evidence="4" id="KW-1185">Reference proteome</keyword>
<feature type="coiled-coil region" evidence="1">
    <location>
        <begin position="47"/>
        <end position="84"/>
    </location>
</feature>
<keyword evidence="1" id="KW-0175">Coiled coil</keyword>
<evidence type="ECO:0000256" key="2">
    <source>
        <dbReference type="SAM" id="Phobius"/>
    </source>
</evidence>
<sequence length="87" mass="10699">MNRDILLLLTFTAFGGLISIVIGLYYWRIMSKFEADETERKRLYNDIKYYHEKYREDEDEIDMLKEEIRKLKLMNTDIERKEINKND</sequence>
<evidence type="ECO:0000313" key="4">
    <source>
        <dbReference type="Proteomes" id="UP000826550"/>
    </source>
</evidence>
<keyword evidence="2" id="KW-0472">Membrane</keyword>